<dbReference type="EMBL" id="CADCWE010000089">
    <property type="protein sequence ID" value="CAA9537021.1"/>
    <property type="molecule type" value="Genomic_DNA"/>
</dbReference>
<sequence length="76" mass="8627">MGHILDSQRYGFHLVEQAIDRRALIVTMRSRKAWCAQVPGLATYDRLHACSNPRNPSISPRSLPAAFPEIERILRA</sequence>
<reference evidence="1" key="1">
    <citation type="submission" date="2020-02" db="EMBL/GenBank/DDBJ databases">
        <authorList>
            <person name="Meier V. D."/>
        </authorList>
    </citation>
    <scope>NUCLEOTIDE SEQUENCE</scope>
    <source>
        <strain evidence="1">AVDCRST_MAG73</strain>
    </source>
</reference>
<organism evidence="1">
    <name type="scientific">uncultured Thermomicrobiales bacterium</name>
    <dbReference type="NCBI Taxonomy" id="1645740"/>
    <lineage>
        <taxon>Bacteria</taxon>
        <taxon>Pseudomonadati</taxon>
        <taxon>Thermomicrobiota</taxon>
        <taxon>Thermomicrobia</taxon>
        <taxon>Thermomicrobiales</taxon>
        <taxon>environmental samples</taxon>
    </lineage>
</organism>
<dbReference type="AlphaFoldDB" id="A0A6J4U0W0"/>
<name>A0A6J4U0W0_9BACT</name>
<gene>
    <name evidence="1" type="ORF">AVDCRST_MAG73-1432</name>
</gene>
<accession>A0A6J4U0W0</accession>
<evidence type="ECO:0000313" key="1">
    <source>
        <dbReference type="EMBL" id="CAA9537021.1"/>
    </source>
</evidence>
<proteinExistence type="predicted"/>
<protein>
    <submittedName>
        <fullName evidence="1">Uncharacterized protein</fullName>
    </submittedName>
</protein>